<feature type="compositionally biased region" description="Low complexity" evidence="1">
    <location>
        <begin position="91"/>
        <end position="101"/>
    </location>
</feature>
<evidence type="ECO:0000313" key="3">
    <source>
        <dbReference type="Proteomes" id="UP000784294"/>
    </source>
</evidence>
<feature type="region of interest" description="Disordered" evidence="1">
    <location>
        <begin position="1"/>
        <end position="151"/>
    </location>
</feature>
<feature type="compositionally biased region" description="Polar residues" evidence="1">
    <location>
        <begin position="18"/>
        <end position="30"/>
    </location>
</feature>
<feature type="compositionally biased region" description="Low complexity" evidence="1">
    <location>
        <begin position="36"/>
        <end position="47"/>
    </location>
</feature>
<name>A0A448X4U3_9PLAT</name>
<dbReference type="EMBL" id="CAAALY010091932">
    <property type="protein sequence ID" value="VEL28045.1"/>
    <property type="molecule type" value="Genomic_DNA"/>
</dbReference>
<dbReference type="AlphaFoldDB" id="A0A448X4U3"/>
<organism evidence="2 3">
    <name type="scientific">Protopolystoma xenopodis</name>
    <dbReference type="NCBI Taxonomy" id="117903"/>
    <lineage>
        <taxon>Eukaryota</taxon>
        <taxon>Metazoa</taxon>
        <taxon>Spiralia</taxon>
        <taxon>Lophotrochozoa</taxon>
        <taxon>Platyhelminthes</taxon>
        <taxon>Monogenea</taxon>
        <taxon>Polyopisthocotylea</taxon>
        <taxon>Polystomatidea</taxon>
        <taxon>Polystomatidae</taxon>
        <taxon>Protopolystoma</taxon>
    </lineage>
</organism>
<feature type="non-terminal residue" evidence="2">
    <location>
        <position position="1"/>
    </location>
</feature>
<evidence type="ECO:0000313" key="2">
    <source>
        <dbReference type="EMBL" id="VEL28045.1"/>
    </source>
</evidence>
<feature type="compositionally biased region" description="Low complexity" evidence="1">
    <location>
        <begin position="110"/>
        <end position="151"/>
    </location>
</feature>
<keyword evidence="3" id="KW-1185">Reference proteome</keyword>
<proteinExistence type="predicted"/>
<sequence>MINGTSTWKGPPPPMMLQSATEGSVSSLFNPQPALVTSSVTNVSSSTGAVGREPYGKRPVTHASNTTNLNFPALMQPQQTPSHPHFNEPVTKTTTSTAHVTNPEISSVHRSGPSGGTPRPSTPSRQNISQTNPATTALTTAPLPAASNYSD</sequence>
<evidence type="ECO:0000256" key="1">
    <source>
        <dbReference type="SAM" id="MobiDB-lite"/>
    </source>
</evidence>
<feature type="compositionally biased region" description="Polar residues" evidence="1">
    <location>
        <begin position="62"/>
        <end position="82"/>
    </location>
</feature>
<accession>A0A448X4U3</accession>
<protein>
    <submittedName>
        <fullName evidence="2">Uncharacterized protein</fullName>
    </submittedName>
</protein>
<gene>
    <name evidence="2" type="ORF">PXEA_LOCUS21485</name>
</gene>
<dbReference type="Proteomes" id="UP000784294">
    <property type="component" value="Unassembled WGS sequence"/>
</dbReference>
<comment type="caution">
    <text evidence="2">The sequence shown here is derived from an EMBL/GenBank/DDBJ whole genome shotgun (WGS) entry which is preliminary data.</text>
</comment>
<reference evidence="2" key="1">
    <citation type="submission" date="2018-11" db="EMBL/GenBank/DDBJ databases">
        <authorList>
            <consortium name="Pathogen Informatics"/>
        </authorList>
    </citation>
    <scope>NUCLEOTIDE SEQUENCE</scope>
</reference>